<evidence type="ECO:0000256" key="10">
    <source>
        <dbReference type="ARBA" id="ARBA00023170"/>
    </source>
</evidence>
<evidence type="ECO:0000256" key="5">
    <source>
        <dbReference type="ARBA" id="ARBA00022968"/>
    </source>
</evidence>
<dbReference type="GO" id="GO:0031012">
    <property type="term" value="C:extracellular matrix"/>
    <property type="evidence" value="ECO:0007669"/>
    <property type="project" value="TreeGrafter"/>
</dbReference>
<dbReference type="PANTHER" id="PTHR24023">
    <property type="entry name" value="COLLAGEN ALPHA"/>
    <property type="match status" value="1"/>
</dbReference>
<evidence type="ECO:0000256" key="13">
    <source>
        <dbReference type="SAM" id="Phobius"/>
    </source>
</evidence>
<accession>L8Y7E4</accession>
<dbReference type="Gene3D" id="3.10.250.10">
    <property type="entry name" value="SRCR-like domain"/>
    <property type="match status" value="1"/>
</dbReference>
<dbReference type="GO" id="GO:0030198">
    <property type="term" value="P:extracellular matrix organization"/>
    <property type="evidence" value="ECO:0007669"/>
    <property type="project" value="TreeGrafter"/>
</dbReference>
<dbReference type="PROSITE" id="PS50287">
    <property type="entry name" value="SRCR_2"/>
    <property type="match status" value="1"/>
</dbReference>
<evidence type="ECO:0000256" key="2">
    <source>
        <dbReference type="ARBA" id="ARBA00004606"/>
    </source>
</evidence>
<dbReference type="InterPro" id="IPR050149">
    <property type="entry name" value="Collagen_superfamily"/>
</dbReference>
<dbReference type="AlphaFoldDB" id="L8Y7E4"/>
<feature type="disulfide bond" evidence="11">
    <location>
        <begin position="345"/>
        <end position="406"/>
    </location>
</feature>
<keyword evidence="9 11" id="KW-1015">Disulfide bond</keyword>
<keyword evidence="5" id="KW-0735">Signal-anchor</keyword>
<comment type="caution">
    <text evidence="11">Lacks conserved residue(s) required for the propagation of feature annotation.</text>
</comment>
<evidence type="ECO:0000256" key="8">
    <source>
        <dbReference type="ARBA" id="ARBA00023136"/>
    </source>
</evidence>
<evidence type="ECO:0000256" key="7">
    <source>
        <dbReference type="ARBA" id="ARBA00023119"/>
    </source>
</evidence>
<feature type="compositionally biased region" description="Low complexity" evidence="12">
    <location>
        <begin position="217"/>
        <end position="230"/>
    </location>
</feature>
<evidence type="ECO:0000259" key="14">
    <source>
        <dbReference type="PROSITE" id="PS50287"/>
    </source>
</evidence>
<dbReference type="GO" id="GO:0005581">
    <property type="term" value="C:collagen trimer"/>
    <property type="evidence" value="ECO:0007669"/>
    <property type="project" value="UniProtKB-KW"/>
</dbReference>
<dbReference type="GO" id="GO:0030020">
    <property type="term" value="F:extracellular matrix structural constituent conferring tensile strength"/>
    <property type="evidence" value="ECO:0007669"/>
    <property type="project" value="TreeGrafter"/>
</dbReference>
<keyword evidence="4 13" id="KW-0812">Transmembrane</keyword>
<keyword evidence="7" id="KW-0176">Collagen</keyword>
<feature type="disulfide bond" evidence="11">
    <location>
        <begin position="332"/>
        <end position="396"/>
    </location>
</feature>
<evidence type="ECO:0000313" key="16">
    <source>
        <dbReference type="Proteomes" id="UP000011518"/>
    </source>
</evidence>
<keyword evidence="3" id="KW-0272">Extracellular matrix</keyword>
<comment type="subcellular location">
    <subcellularLocation>
        <location evidence="2">Membrane</location>
        <topology evidence="2">Single-pass type II membrane protein</topology>
    </subcellularLocation>
    <subcellularLocation>
        <location evidence="1">Secreted</location>
        <location evidence="1">Extracellular space</location>
        <location evidence="1">Extracellular matrix</location>
    </subcellularLocation>
</comment>
<dbReference type="GO" id="GO:0005615">
    <property type="term" value="C:extracellular space"/>
    <property type="evidence" value="ECO:0007669"/>
    <property type="project" value="TreeGrafter"/>
</dbReference>
<dbReference type="SUPFAM" id="SSF56487">
    <property type="entry name" value="SRCR-like"/>
    <property type="match status" value="1"/>
</dbReference>
<dbReference type="InterPro" id="IPR008160">
    <property type="entry name" value="Collagen"/>
</dbReference>
<dbReference type="FunCoup" id="L8Y7E4">
    <property type="interactions" value="107"/>
</dbReference>
<organism evidence="15 16">
    <name type="scientific">Tupaia chinensis</name>
    <name type="common">Chinese tree shrew</name>
    <name type="synonym">Tupaia belangeri chinensis</name>
    <dbReference type="NCBI Taxonomy" id="246437"/>
    <lineage>
        <taxon>Eukaryota</taxon>
        <taxon>Metazoa</taxon>
        <taxon>Chordata</taxon>
        <taxon>Craniata</taxon>
        <taxon>Vertebrata</taxon>
        <taxon>Euteleostomi</taxon>
        <taxon>Mammalia</taxon>
        <taxon>Eutheria</taxon>
        <taxon>Euarchontoglires</taxon>
        <taxon>Scandentia</taxon>
        <taxon>Tupaiidae</taxon>
        <taxon>Tupaia</taxon>
    </lineage>
</organism>
<gene>
    <name evidence="15" type="ORF">TREES_T100004803</name>
</gene>
<evidence type="ECO:0000256" key="4">
    <source>
        <dbReference type="ARBA" id="ARBA00022692"/>
    </source>
</evidence>
<keyword evidence="8 13" id="KW-0472">Membrane</keyword>
<feature type="transmembrane region" description="Helical" evidence="13">
    <location>
        <begin position="49"/>
        <end position="72"/>
    </location>
</feature>
<dbReference type="EMBL" id="KB368080">
    <property type="protein sequence ID" value="ELV10281.1"/>
    <property type="molecule type" value="Genomic_DNA"/>
</dbReference>
<dbReference type="Proteomes" id="UP000011518">
    <property type="component" value="Unassembled WGS sequence"/>
</dbReference>
<proteinExistence type="predicted"/>
<dbReference type="Pfam" id="PF00530">
    <property type="entry name" value="SRCR"/>
    <property type="match status" value="1"/>
</dbReference>
<reference evidence="16" key="2">
    <citation type="journal article" date="2013" name="Nat. Commun.">
        <title>Genome of the Chinese tree shrew.</title>
        <authorList>
            <person name="Fan Y."/>
            <person name="Huang Z.Y."/>
            <person name="Cao C.C."/>
            <person name="Chen C.S."/>
            <person name="Chen Y.X."/>
            <person name="Fan D.D."/>
            <person name="He J."/>
            <person name="Hou H.L."/>
            <person name="Hu L."/>
            <person name="Hu X.T."/>
            <person name="Jiang X.T."/>
            <person name="Lai R."/>
            <person name="Lang Y.S."/>
            <person name="Liang B."/>
            <person name="Liao S.G."/>
            <person name="Mu D."/>
            <person name="Ma Y.Y."/>
            <person name="Niu Y.Y."/>
            <person name="Sun X.Q."/>
            <person name="Xia J.Q."/>
            <person name="Xiao J."/>
            <person name="Xiong Z.Q."/>
            <person name="Xu L."/>
            <person name="Yang L."/>
            <person name="Zhang Y."/>
            <person name="Zhao W."/>
            <person name="Zhao X.D."/>
            <person name="Zheng Y.T."/>
            <person name="Zhou J.M."/>
            <person name="Zhu Y.B."/>
            <person name="Zhang G.J."/>
            <person name="Wang J."/>
            <person name="Yao Y.G."/>
        </authorList>
    </citation>
    <scope>NUCLEOTIDE SEQUENCE [LARGE SCALE GENOMIC DNA]</scope>
</reference>
<dbReference type="GO" id="GO:0016020">
    <property type="term" value="C:membrane"/>
    <property type="evidence" value="ECO:0007669"/>
    <property type="project" value="UniProtKB-SubCell"/>
</dbReference>
<feature type="region of interest" description="Disordered" evidence="12">
    <location>
        <begin position="158"/>
        <end position="312"/>
    </location>
</feature>
<keyword evidence="3" id="KW-0964">Secreted</keyword>
<sequence>MENQEILKEEEFLGSITGQAAFHQTRLLAMESFEINDPKPKKRNGMNCFVVMVAIYLVLLTAGAGLLVVQVLNLQERLQAMEMYFYNGTLTADDSASFSLLQLVSPKAHRALGVPGLQVLQAQLTQVRLSQEHLLWRVDNFTQHPGFALKFLFLPGLPGPQGPPGTKGEMGAPGPQGEKGSKGAGGLIGPKGEAGTKGDKGDIGLPGGKGDKGVKGDTGIIGPPGTPGSKGDPGKPGPPGLQGQKGTKGESGVPGPAGMKGDKGSPGSAGLRGAPGPIGQKGDPGMKGSSGQQGERGEKGEKGNSPESVRIIGSSYRGRVQVYYNGTWGTICDDEWDNSDATVFCRMLGYSKGKAIYRVGSDLRGPPYVATEHQHTGSVDNCGTEEELDKVSTVTCSAVPEQGWGCQVLGM</sequence>
<keyword evidence="16" id="KW-1185">Reference proteome</keyword>
<evidence type="ECO:0000256" key="11">
    <source>
        <dbReference type="PROSITE-ProRule" id="PRU00196"/>
    </source>
</evidence>
<name>L8Y7E4_TUPCH</name>
<dbReference type="Pfam" id="PF01391">
    <property type="entry name" value="Collagen"/>
    <property type="match status" value="2"/>
</dbReference>
<evidence type="ECO:0000256" key="6">
    <source>
        <dbReference type="ARBA" id="ARBA00022989"/>
    </source>
</evidence>
<dbReference type="InterPro" id="IPR036772">
    <property type="entry name" value="SRCR-like_dom_sf"/>
</dbReference>
<protein>
    <submittedName>
        <fullName evidence="15">Macrophage receptor MARCO</fullName>
    </submittedName>
</protein>
<keyword evidence="6 13" id="KW-1133">Transmembrane helix</keyword>
<evidence type="ECO:0000256" key="3">
    <source>
        <dbReference type="ARBA" id="ARBA00022530"/>
    </source>
</evidence>
<feature type="domain" description="SRCR" evidence="14">
    <location>
        <begin position="309"/>
        <end position="407"/>
    </location>
</feature>
<evidence type="ECO:0000256" key="1">
    <source>
        <dbReference type="ARBA" id="ARBA00004498"/>
    </source>
</evidence>
<feature type="compositionally biased region" description="Basic and acidic residues" evidence="12">
    <location>
        <begin position="295"/>
        <end position="304"/>
    </location>
</feature>
<keyword evidence="10 15" id="KW-0675">Receptor</keyword>
<dbReference type="SMART" id="SM00202">
    <property type="entry name" value="SR"/>
    <property type="match status" value="1"/>
</dbReference>
<dbReference type="InParanoid" id="L8Y7E4"/>
<dbReference type="InterPro" id="IPR001190">
    <property type="entry name" value="SRCR"/>
</dbReference>
<dbReference type="PANTHER" id="PTHR24023:SF1082">
    <property type="entry name" value="COLLAGEN TRIPLE HELIX REPEAT"/>
    <property type="match status" value="1"/>
</dbReference>
<evidence type="ECO:0000313" key="15">
    <source>
        <dbReference type="EMBL" id="ELV10281.1"/>
    </source>
</evidence>
<evidence type="ECO:0000256" key="9">
    <source>
        <dbReference type="ARBA" id="ARBA00023157"/>
    </source>
</evidence>
<evidence type="ECO:0000256" key="12">
    <source>
        <dbReference type="SAM" id="MobiDB-lite"/>
    </source>
</evidence>
<dbReference type="PRINTS" id="PR00258">
    <property type="entry name" value="SPERACTRCPTR"/>
</dbReference>
<reference evidence="16" key="1">
    <citation type="submission" date="2012-07" db="EMBL/GenBank/DDBJ databases">
        <title>Genome of the Chinese tree shrew, a rising model animal genetically related to primates.</title>
        <authorList>
            <person name="Zhang G."/>
            <person name="Fan Y."/>
            <person name="Yao Y."/>
            <person name="Huang Z."/>
        </authorList>
    </citation>
    <scope>NUCLEOTIDE SEQUENCE [LARGE SCALE GENOMIC DNA]</scope>
</reference>